<name>A0AAD3CT36_9STRA</name>
<feature type="region of interest" description="Disordered" evidence="1">
    <location>
        <begin position="528"/>
        <end position="550"/>
    </location>
</feature>
<feature type="compositionally biased region" description="Polar residues" evidence="1">
    <location>
        <begin position="397"/>
        <end position="408"/>
    </location>
</feature>
<feature type="region of interest" description="Disordered" evidence="1">
    <location>
        <begin position="43"/>
        <end position="153"/>
    </location>
</feature>
<accession>A0AAD3CT36</accession>
<comment type="caution">
    <text evidence="2">The sequence shown here is derived from an EMBL/GenBank/DDBJ whole genome shotgun (WGS) entry which is preliminary data.</text>
</comment>
<evidence type="ECO:0000256" key="1">
    <source>
        <dbReference type="SAM" id="MobiDB-lite"/>
    </source>
</evidence>
<feature type="compositionally biased region" description="Low complexity" evidence="1">
    <location>
        <begin position="842"/>
        <end position="861"/>
    </location>
</feature>
<feature type="region of interest" description="Disordered" evidence="1">
    <location>
        <begin position="473"/>
        <end position="495"/>
    </location>
</feature>
<dbReference type="EMBL" id="BLLK01000045">
    <property type="protein sequence ID" value="GFH51683.1"/>
    <property type="molecule type" value="Genomic_DNA"/>
</dbReference>
<feature type="region of interest" description="Disordered" evidence="1">
    <location>
        <begin position="330"/>
        <end position="421"/>
    </location>
</feature>
<protein>
    <submittedName>
        <fullName evidence="2">Uncharacterized protein</fullName>
    </submittedName>
</protein>
<sequence>MPMRFGSRRRAFKAASADGNFDDNIGFDAQIVRARSDETWQPMNVTAFKTNSNRTSEESSPTYSNSGSFHKEERGLNLTSNTLEVTSVDDASPMKKYEKKATTSSEPIGENISSKGKGKKGRFKFMKFRKKKGKHSRKSKKGKDSNGLNPDMSLDEIIDRTGMQYLNDSYDNDLLNELSVYESETGTSFAGDHTSTWAADEVQDYEYGDEEEVHRDERNYSAPPSSDFNQDFHQESSQEQDGFFAPTFNWSKAGDFSEEADDSAFQSFALNDDWDPTSCDFASFDDSNGFGEVLVGGNNTLVSNEMFSDVNSGLPKTPDESLHSIVDMRTPEQQGPKKQIVPERPTKQPSGPIDLDTLEPYNSPRKSKSHIYDETQSTKINLYESSSFDEEKASSSYDETNLVETHNFSPDRASAFSSYSDQKKKHESAQLTLGVLAQISGLADFDARTTDDYGQFYHEKNDSFDDHDEEIANATKQLLEDHEKSSPEEVDEDESDFSFKHIEDSITPLGFQEQSLFAADQSEIIRDVETPKSPTPPSPFHANISGIPDDSQDQVYINEISDDNVDPRALASAFEDAGMEYELNTIEAETEMNNLLSNVKGTYELPSDFDFDEKTEDHENSGNDLPVSDIKSFWQEKGKKLQSIQTELHETKPAVNVDWPDAPVNLHLREKGSKEIKSHHNWDVPTSVIADPAASIAEMSSICEQSFDPTDDGQPTRRKSAKEVYRATKTTSSVNSSKGFFWRSHPEKPNVMNKIDIQRSKSRRRAAKAEPKDNFSTPKNIKIKKKEDAPKSNRDLASEKSIRSSTSQKSAKSSTSQKSQIEDVSELLVRIASSRGKEKTASITTSNRGNTSSTFSTNNASVPWDKKNLKLRSVQTNEKASNSKSTSEIKDSDRSSPTAEWRKSIEAKIKFTSDKVRAARNEAFSSSNTVPVKPSVIASKFSNMKRHPSPFQANRHSFVTKLQEEPGMKAKNPTANIKNESITQKNEQSFVEDDKISACSTSISDRIKQFETSKQSDAGKSSAFSRGKTPLNSYALNKLRTVTNSVGGLWS</sequence>
<gene>
    <name evidence="2" type="ORF">CTEN210_08159</name>
</gene>
<keyword evidence="3" id="KW-1185">Reference proteome</keyword>
<feature type="compositionally biased region" description="Polar residues" evidence="1">
    <location>
        <begin position="728"/>
        <end position="738"/>
    </location>
</feature>
<organism evidence="2 3">
    <name type="scientific">Chaetoceros tenuissimus</name>
    <dbReference type="NCBI Taxonomy" id="426638"/>
    <lineage>
        <taxon>Eukaryota</taxon>
        <taxon>Sar</taxon>
        <taxon>Stramenopiles</taxon>
        <taxon>Ochrophyta</taxon>
        <taxon>Bacillariophyta</taxon>
        <taxon>Coscinodiscophyceae</taxon>
        <taxon>Chaetocerotophycidae</taxon>
        <taxon>Chaetocerotales</taxon>
        <taxon>Chaetocerotaceae</taxon>
        <taxon>Chaetoceros</taxon>
    </lineage>
</organism>
<feature type="compositionally biased region" description="Low complexity" evidence="1">
    <location>
        <begin position="803"/>
        <end position="819"/>
    </location>
</feature>
<dbReference type="AlphaFoldDB" id="A0AAD3CT36"/>
<evidence type="ECO:0000313" key="2">
    <source>
        <dbReference type="EMBL" id="GFH51683.1"/>
    </source>
</evidence>
<reference evidence="2 3" key="1">
    <citation type="journal article" date="2021" name="Sci. Rep.">
        <title>The genome of the diatom Chaetoceros tenuissimus carries an ancient integrated fragment of an extant virus.</title>
        <authorList>
            <person name="Hongo Y."/>
            <person name="Kimura K."/>
            <person name="Takaki Y."/>
            <person name="Yoshida Y."/>
            <person name="Baba S."/>
            <person name="Kobayashi G."/>
            <person name="Nagasaki K."/>
            <person name="Hano T."/>
            <person name="Tomaru Y."/>
        </authorList>
    </citation>
    <scope>NUCLEOTIDE SEQUENCE [LARGE SCALE GENOMIC DNA]</scope>
    <source>
        <strain evidence="2 3">NIES-3715</strain>
    </source>
</reference>
<feature type="compositionally biased region" description="Basic and acidic residues" evidence="1">
    <location>
        <begin position="92"/>
        <end position="101"/>
    </location>
</feature>
<feature type="compositionally biased region" description="Basic residues" evidence="1">
    <location>
        <begin position="116"/>
        <end position="141"/>
    </location>
</feature>
<feature type="compositionally biased region" description="Polar residues" evidence="1">
    <location>
        <begin position="873"/>
        <end position="886"/>
    </location>
</feature>
<proteinExistence type="predicted"/>
<feature type="compositionally biased region" description="Acidic residues" evidence="1">
    <location>
        <begin position="201"/>
        <end position="211"/>
    </location>
</feature>
<feature type="compositionally biased region" description="Basic and acidic residues" evidence="1">
    <location>
        <begin position="887"/>
        <end position="901"/>
    </location>
</feature>
<feature type="compositionally biased region" description="Polar residues" evidence="1">
    <location>
        <begin position="43"/>
        <end position="68"/>
    </location>
</feature>
<dbReference type="Proteomes" id="UP001054902">
    <property type="component" value="Unassembled WGS sequence"/>
</dbReference>
<evidence type="ECO:0000313" key="3">
    <source>
        <dbReference type="Proteomes" id="UP001054902"/>
    </source>
</evidence>
<feature type="compositionally biased region" description="Basic and acidic residues" evidence="1">
    <location>
        <begin position="785"/>
        <end position="802"/>
    </location>
</feature>
<feature type="region of interest" description="Disordered" evidence="1">
    <location>
        <begin position="200"/>
        <end position="239"/>
    </location>
</feature>
<feature type="region of interest" description="Disordered" evidence="1">
    <location>
        <begin position="704"/>
        <end position="901"/>
    </location>
</feature>
<feature type="compositionally biased region" description="Basic and acidic residues" evidence="1">
    <location>
        <begin position="478"/>
        <end position="487"/>
    </location>
</feature>